<sequence length="459" mass="44345">MTAPVDPTVLDLLRGSALAPMLDQPVGQILSNLGLPQLPNVPPAPPLPDMPPLPVIDLAALAKPLTDMAAAFGTGQFPGGSAPAAAPAPGEPKPTGAPGAPQNAPPPPPADPTQMLQAVTTGMQSVMQLGMSALQAAMALWQGMAAQQAAAKQAEAQQNAGQLAGQSTEQHGILTSAAGSVATGGALMTAVIGKYTTTVAMTAPFLGTPPGQGFLLASTIESILEALGIVAKTRGEMTIHSANMTKAGTKVKITKPPTGVNAAQNLQQLMQLIQPLATMAQSGVQSASQLAAANKSLLAPQPVDAAERDRTAVASKLSGAARGGGGGGGGGIGGGVGGAVGAAPAPLSPWAGTRVAGGVGSLPGATGLGAGSVGGGSVAASPAPMASTAGAGMMPLGAAGAAAAGARATGDNDADQHADFLVTGRNGDEVVGPIEGVSVPVVGVGGQTPEPPPDKELTL</sequence>
<dbReference type="Proteomes" id="UP001139157">
    <property type="component" value="Unassembled WGS sequence"/>
</dbReference>
<protein>
    <submittedName>
        <fullName evidence="2">Uncharacterized protein</fullName>
    </submittedName>
</protein>
<accession>A0A9X2IXJ6</accession>
<dbReference type="RefSeq" id="WP_251914406.1">
    <property type="nucleotide sequence ID" value="NZ_JAMRXG010000009.1"/>
</dbReference>
<feature type="compositionally biased region" description="Low complexity" evidence="1">
    <location>
        <begin position="79"/>
        <end position="102"/>
    </location>
</feature>
<name>A0A9X2IXJ6_9NOCA</name>
<evidence type="ECO:0000313" key="2">
    <source>
        <dbReference type="EMBL" id="MCM6776092.1"/>
    </source>
</evidence>
<evidence type="ECO:0000313" key="3">
    <source>
        <dbReference type="Proteomes" id="UP001139157"/>
    </source>
</evidence>
<evidence type="ECO:0000256" key="1">
    <source>
        <dbReference type="SAM" id="MobiDB-lite"/>
    </source>
</evidence>
<organism evidence="2 3">
    <name type="scientific">Nocardia pulmonis</name>
    <dbReference type="NCBI Taxonomy" id="2951408"/>
    <lineage>
        <taxon>Bacteria</taxon>
        <taxon>Bacillati</taxon>
        <taxon>Actinomycetota</taxon>
        <taxon>Actinomycetes</taxon>
        <taxon>Mycobacteriales</taxon>
        <taxon>Nocardiaceae</taxon>
        <taxon>Nocardia</taxon>
    </lineage>
</organism>
<proteinExistence type="predicted"/>
<dbReference type="AlphaFoldDB" id="A0A9X2IXJ6"/>
<comment type="caution">
    <text evidence="2">The sequence shown here is derived from an EMBL/GenBank/DDBJ whole genome shotgun (WGS) entry which is preliminary data.</text>
</comment>
<gene>
    <name evidence="2" type="ORF">NDR86_21650</name>
</gene>
<keyword evidence="3" id="KW-1185">Reference proteome</keyword>
<reference evidence="2" key="1">
    <citation type="submission" date="2022-06" db="EMBL/GenBank/DDBJ databases">
        <title>Novel species in genus nocardia.</title>
        <authorList>
            <person name="Li F."/>
        </authorList>
    </citation>
    <scope>NUCLEOTIDE SEQUENCE</scope>
    <source>
        <strain evidence="2">CDC141</strain>
    </source>
</reference>
<feature type="region of interest" description="Disordered" evidence="1">
    <location>
        <begin position="74"/>
        <end position="115"/>
    </location>
</feature>
<dbReference type="EMBL" id="JAMRXG010000009">
    <property type="protein sequence ID" value="MCM6776092.1"/>
    <property type="molecule type" value="Genomic_DNA"/>
</dbReference>